<protein>
    <submittedName>
        <fullName evidence="1">Uncharacterized protein</fullName>
    </submittedName>
</protein>
<proteinExistence type="predicted"/>
<dbReference type="Proteomes" id="UP000325579">
    <property type="component" value="Unassembled WGS sequence"/>
</dbReference>
<dbReference type="GeneID" id="43675966"/>
<name>A0A5N6I9P8_9EURO</name>
<reference evidence="1 2" key="1">
    <citation type="submission" date="2019-04" db="EMBL/GenBank/DDBJ databases">
        <authorList>
            <consortium name="DOE Joint Genome Institute"/>
            <person name="Mondo S."/>
            <person name="Kjaerbolling I."/>
            <person name="Vesth T."/>
            <person name="Frisvad J.C."/>
            <person name="Nybo J.L."/>
            <person name="Theobald S."/>
            <person name="Kildgaard S."/>
            <person name="Isbrandt T."/>
            <person name="Kuo A."/>
            <person name="Sato A."/>
            <person name="Lyhne E.K."/>
            <person name="Kogle M.E."/>
            <person name="Wiebenga A."/>
            <person name="Kun R.S."/>
            <person name="Lubbers R.J."/>
            <person name="Makela M.R."/>
            <person name="Barry K."/>
            <person name="Chovatia M."/>
            <person name="Clum A."/>
            <person name="Daum C."/>
            <person name="Haridas S."/>
            <person name="He G."/>
            <person name="LaButti K."/>
            <person name="Lipzen A."/>
            <person name="Riley R."/>
            <person name="Salamov A."/>
            <person name="Simmons B.A."/>
            <person name="Magnuson J.K."/>
            <person name="Henrissat B."/>
            <person name="Mortensen U.H."/>
            <person name="Larsen T.O."/>
            <person name="Devries R.P."/>
            <person name="Grigoriev I.V."/>
            <person name="Machida M."/>
            <person name="Baker S.E."/>
            <person name="Andersen M.R."/>
            <person name="Cantor M.N."/>
            <person name="Hua S.X."/>
        </authorList>
    </citation>
    <scope>NUCLEOTIDE SEQUENCE [LARGE SCALE GENOMIC DNA]</scope>
    <source>
        <strain evidence="1 2">CBS 119388</strain>
    </source>
</reference>
<sequence length="114" mass="12611">MMLLLVCALYRACIGSCRLHNMHLPSSALHFFREGRPPISSYPTHCTVLEVKHSKSPVPHSDATATASHGQLKSITLLRFQYLSPEPFQMPNNSPAAFTASPITVIDTLIKPIR</sequence>
<accession>A0A5N7DT99</accession>
<gene>
    <name evidence="1" type="ORF">BDV37DRAFT_81662</name>
</gene>
<accession>A0A5N6I9P8</accession>
<dbReference type="RefSeq" id="XP_031947006.1">
    <property type="nucleotide sequence ID" value="XM_032091275.1"/>
</dbReference>
<evidence type="ECO:0000313" key="1">
    <source>
        <dbReference type="EMBL" id="KAE8409687.1"/>
    </source>
</evidence>
<dbReference type="AlphaFoldDB" id="A0A5N6I9P8"/>
<keyword evidence="2" id="KW-1185">Reference proteome</keyword>
<evidence type="ECO:0000313" key="2">
    <source>
        <dbReference type="Proteomes" id="UP000325579"/>
    </source>
</evidence>
<dbReference type="EMBL" id="ML736739">
    <property type="protein sequence ID" value="KAE8409687.1"/>
    <property type="molecule type" value="Genomic_DNA"/>
</dbReference>
<organism evidence="1 2">
    <name type="scientific">Aspergillus pseudonomiae</name>
    <dbReference type="NCBI Taxonomy" id="1506151"/>
    <lineage>
        <taxon>Eukaryota</taxon>
        <taxon>Fungi</taxon>
        <taxon>Dikarya</taxon>
        <taxon>Ascomycota</taxon>
        <taxon>Pezizomycotina</taxon>
        <taxon>Eurotiomycetes</taxon>
        <taxon>Eurotiomycetidae</taxon>
        <taxon>Eurotiales</taxon>
        <taxon>Aspergillaceae</taxon>
        <taxon>Aspergillus</taxon>
        <taxon>Aspergillus subgen. Circumdati</taxon>
    </lineage>
</organism>